<dbReference type="VEuPathDB" id="FungiDB:F4678DRAFT_464994"/>
<protein>
    <submittedName>
        <fullName evidence="1">Uncharacterized protein</fullName>
    </submittedName>
</protein>
<proteinExistence type="predicted"/>
<reference evidence="1" key="1">
    <citation type="submission" date="2022-07" db="EMBL/GenBank/DDBJ databases">
        <title>Genome Sequence of Xylaria arbuscula.</title>
        <authorList>
            <person name="Buettner E."/>
        </authorList>
    </citation>
    <scope>NUCLEOTIDE SEQUENCE</scope>
    <source>
        <strain evidence="1">VT107</strain>
    </source>
</reference>
<dbReference type="AlphaFoldDB" id="A0A9W8NN80"/>
<name>A0A9W8NN80_9PEZI</name>
<organism evidence="1 2">
    <name type="scientific">Xylaria arbuscula</name>
    <dbReference type="NCBI Taxonomy" id="114810"/>
    <lineage>
        <taxon>Eukaryota</taxon>
        <taxon>Fungi</taxon>
        <taxon>Dikarya</taxon>
        <taxon>Ascomycota</taxon>
        <taxon>Pezizomycotina</taxon>
        <taxon>Sordariomycetes</taxon>
        <taxon>Xylariomycetidae</taxon>
        <taxon>Xylariales</taxon>
        <taxon>Xylariaceae</taxon>
        <taxon>Xylaria</taxon>
    </lineage>
</organism>
<gene>
    <name evidence="1" type="ORF">NPX13_g231</name>
</gene>
<dbReference type="Gene3D" id="3.40.50.720">
    <property type="entry name" value="NAD(P)-binding Rossmann-like Domain"/>
    <property type="match status" value="1"/>
</dbReference>
<dbReference type="EMBL" id="JANPWZ010000014">
    <property type="protein sequence ID" value="KAJ3580323.1"/>
    <property type="molecule type" value="Genomic_DNA"/>
</dbReference>
<evidence type="ECO:0000313" key="1">
    <source>
        <dbReference type="EMBL" id="KAJ3580323.1"/>
    </source>
</evidence>
<accession>A0A9W8NN80</accession>
<evidence type="ECO:0000313" key="2">
    <source>
        <dbReference type="Proteomes" id="UP001148614"/>
    </source>
</evidence>
<comment type="caution">
    <text evidence="1">The sequence shown here is derived from an EMBL/GenBank/DDBJ whole genome shotgun (WGS) entry which is preliminary data.</text>
</comment>
<dbReference type="Proteomes" id="UP001148614">
    <property type="component" value="Unassembled WGS sequence"/>
</dbReference>
<keyword evidence="2" id="KW-1185">Reference proteome</keyword>
<sequence length="146" mass="16660">MEMECTIAHITLAEFARAFSAVTGKPAQWIDNDLEEHLSTVWGDKADWPAGYNAGVKDPATMTLRENFRAWFNVLRASGGNTGVIKRDYEKMDRVYPGRTRSAEEWLRKENEKGLKKGLGSLWDRIQPENLGYVLKVSEDQRQGRL</sequence>